<accession>A0A1S1HGQ5</accession>
<name>A0A1S1HGQ5_9SPHN</name>
<dbReference type="PANTHER" id="PTHR36985">
    <property type="entry name" value="TRANSLOCATION AND ASSEMBLY MODULE SUBUNIT TAMB"/>
    <property type="match status" value="1"/>
</dbReference>
<protein>
    <recommendedName>
        <fullName evidence="6">Translocation and assembly module TamB C-terminal domain-containing protein</fullName>
    </recommendedName>
</protein>
<dbReference type="InterPro" id="IPR007452">
    <property type="entry name" value="TamB_C"/>
</dbReference>
<evidence type="ECO:0000313" key="7">
    <source>
        <dbReference type="EMBL" id="OHT21405.1"/>
    </source>
</evidence>
<keyword evidence="2 5" id="KW-0812">Transmembrane</keyword>
<evidence type="ECO:0000259" key="6">
    <source>
        <dbReference type="Pfam" id="PF04357"/>
    </source>
</evidence>
<organism evidence="7 8">
    <name type="scientific">Edaphosphingomonas haloaromaticamans</name>
    <dbReference type="NCBI Taxonomy" id="653954"/>
    <lineage>
        <taxon>Bacteria</taxon>
        <taxon>Pseudomonadati</taxon>
        <taxon>Pseudomonadota</taxon>
        <taxon>Alphaproteobacteria</taxon>
        <taxon>Sphingomonadales</taxon>
        <taxon>Rhizorhabdaceae</taxon>
        <taxon>Edaphosphingomonas</taxon>
    </lineage>
</organism>
<reference evidence="7 8" key="1">
    <citation type="submission" date="2016-09" db="EMBL/GenBank/DDBJ databases">
        <title>Metabolic pathway, cell adaptation mechanisms and a novel monoxygenase revealed through proteogenomic-transcription analysis of a Sphingomonas haloaromaticamans strain degrading the fungicide ortho-phenylphenol.</title>
        <authorList>
            <person name="Perruchon C."/>
            <person name="Papadopoulou E.S."/>
            <person name="Rousidou C."/>
            <person name="Vasileiadis S."/>
            <person name="Tanou G."/>
            <person name="Amoutzias G."/>
            <person name="Molassiotis A."/>
            <person name="Karpouzas D.G."/>
        </authorList>
    </citation>
    <scope>NUCLEOTIDE SEQUENCE [LARGE SCALE GENOMIC DNA]</scope>
    <source>
        <strain evidence="7 8">P3</strain>
    </source>
</reference>
<dbReference type="Proteomes" id="UP000179467">
    <property type="component" value="Unassembled WGS sequence"/>
</dbReference>
<comment type="subcellular location">
    <subcellularLocation>
        <location evidence="1">Membrane</location>
        <topology evidence="1">Single-pass membrane protein</topology>
    </subcellularLocation>
</comment>
<evidence type="ECO:0000256" key="4">
    <source>
        <dbReference type="ARBA" id="ARBA00023136"/>
    </source>
</evidence>
<keyword evidence="3 5" id="KW-1133">Transmembrane helix</keyword>
<dbReference type="EMBL" id="MIPT01000001">
    <property type="protein sequence ID" value="OHT21405.1"/>
    <property type="molecule type" value="Genomic_DNA"/>
</dbReference>
<keyword evidence="4 5" id="KW-0472">Membrane</keyword>
<keyword evidence="8" id="KW-1185">Reference proteome</keyword>
<dbReference type="Pfam" id="PF04357">
    <property type="entry name" value="TamB"/>
    <property type="match status" value="1"/>
</dbReference>
<evidence type="ECO:0000256" key="3">
    <source>
        <dbReference type="ARBA" id="ARBA00022989"/>
    </source>
</evidence>
<feature type="domain" description="Translocation and assembly module TamB C-terminal" evidence="6">
    <location>
        <begin position="1058"/>
        <end position="1401"/>
    </location>
</feature>
<gene>
    <name evidence="7" type="ORF">BHE75_03412</name>
</gene>
<evidence type="ECO:0000256" key="1">
    <source>
        <dbReference type="ARBA" id="ARBA00004167"/>
    </source>
</evidence>
<dbReference type="RefSeq" id="WP_084653261.1">
    <property type="nucleotide sequence ID" value="NZ_MIPT01000001.1"/>
</dbReference>
<sequence length="1401" mass="144369">MDMDDQPARAPAPVTPPRWRRIARWAAIGLGGLLLLGAAILLGLDTGPGRRFLADRIGGYTTESGLSVRVTSIDGSLYGRMVLRGLQVRDTQGTFLSAPALAVDWRPFAYLHSRIDLRSVAAEEITLRRLPVLKPVPSDPNAPIIPDIDLALGRLAVDRFIIEPPVTGRRHIVRIAGRAAIADRRAQIFADAAAVAAPGVAGGDRLHLALDAVPDANRLQIDAKLDAPAGGLVDSFAGLGKPLAFTLAGKGDWKAWDGRATGMLAGQPLADLALTARDGIFRLLGDARPAPLLSGQMAQLVQPAVQVDVSAALDQRRADLRARLASPAFTAGAQGRVDLGNNRFGDLRVDAKLLRPGAIAENLAGRDVALTATLDGPFATPGIAYRLSAASLAFGTTGVEALVAEGKAVVDARRILIPVHATARRVTGLNAAAGGLVTNLRLDGDLAYSEGRLLSDNLRLRSDRIDATALILADPAKGTYTGAIKGRVNDYDVTGLGRINLATDAKLVTAPGGGFGIKGHVTLLTRKITNDALAGQLGGNAVVTADIGYDPKLGATIANLRMTAPDFRILGGEGGYDPANGAIRFRADAWSRSYGPASVRATGTVERPVVTLNAARPGVGIGLADLEAVLTGSAAGYAVKAKGGSDYGPFTADLLIRSGQGPLAIDIRQLLVAGIGVQGAITQTAAGPFAGRLAIAGSGLNGQAVLAAAGANQKADLDLTANGARLPGTPPITIGSGLIRGTLVMLPKGPSINGSAALVDVRQGSLLVRSARARINYQDGRGQLGLTASGSSGVPFDVAAQAAFTPDRILANAKGSANGIAFRLANPAVVTKEGADYVLQPATVVLPQGQVRVDGRYGASTRGHIVLDGVDLAIAQAFAPTLGLGGKASGTIDVAMRGDALPEARARIDIAGFTRSGALVVSDPVDIAMLGTLGDAGGDVRALIRRGAGTVGRLQAKLGPVAPGADWASRLMAAPLSGGVRYNGPAEVLWTLTGISGQTLSGPIAIGADFAGRVDQPQLTGVIRANQLRYENDAFGTTISGIAIDGRFNQSRFQLASLTGKAGSGTIKASGFVGFDAAGGYPIDLNATLDHAQLAKSDALGASVSGTLAVTNSQAAGGLIKGDLNLHEARYQIVRDDSAQISDLTGVRRKGAPPPVAQEGPAPSNWKLDIRLRADNQLFVSGMGLESEWRTSMRIGGTTGQPSVIGRLQVVRGTYSFAGRELQLDDASTIRFNGPLLEPDLDITASTTIDDVAAIIKIGGNAQHPQFTFTSTPALPQDEVLSRLLFGTSLDSLTPIQGVQLAAALNSLRGGGGGLNPVGKLRGATGLDRLRLLGADDSTGRGTSIAAGKYISNNIYVEVVTDAKGFTQTQLTIALTRALSILSQAGGVTGPAVTVRYSKQY</sequence>
<evidence type="ECO:0000256" key="2">
    <source>
        <dbReference type="ARBA" id="ARBA00022692"/>
    </source>
</evidence>
<proteinExistence type="predicted"/>
<feature type="transmembrane region" description="Helical" evidence="5">
    <location>
        <begin position="25"/>
        <end position="44"/>
    </location>
</feature>
<comment type="caution">
    <text evidence="7">The sequence shown here is derived from an EMBL/GenBank/DDBJ whole genome shotgun (WGS) entry which is preliminary data.</text>
</comment>
<dbReference type="OrthoDB" id="7784409at2"/>
<dbReference type="GO" id="GO:0005886">
    <property type="term" value="C:plasma membrane"/>
    <property type="evidence" value="ECO:0007669"/>
    <property type="project" value="InterPro"/>
</dbReference>
<evidence type="ECO:0000313" key="8">
    <source>
        <dbReference type="Proteomes" id="UP000179467"/>
    </source>
</evidence>
<dbReference type="PANTHER" id="PTHR36985:SF1">
    <property type="entry name" value="TRANSLOCATION AND ASSEMBLY MODULE SUBUNIT TAMB"/>
    <property type="match status" value="1"/>
</dbReference>
<evidence type="ECO:0000256" key="5">
    <source>
        <dbReference type="SAM" id="Phobius"/>
    </source>
</evidence>
<dbReference type="GO" id="GO:0009306">
    <property type="term" value="P:protein secretion"/>
    <property type="evidence" value="ECO:0007669"/>
    <property type="project" value="InterPro"/>
</dbReference>